<keyword evidence="2" id="KW-1185">Reference proteome</keyword>
<evidence type="ECO:0000313" key="1">
    <source>
        <dbReference type="EMBL" id="ELU35727.1"/>
    </source>
</evidence>
<dbReference type="AlphaFoldDB" id="L8WG83"/>
<dbReference type="HOGENOM" id="CLU_1687907_0_0_1"/>
<reference evidence="1 2" key="1">
    <citation type="journal article" date="2013" name="Nat. Commun.">
        <title>The evolution and pathogenic mechanisms of the rice sheath blight pathogen.</title>
        <authorList>
            <person name="Zheng A."/>
            <person name="Lin R."/>
            <person name="Xu L."/>
            <person name="Qin P."/>
            <person name="Tang C."/>
            <person name="Ai P."/>
            <person name="Zhang D."/>
            <person name="Liu Y."/>
            <person name="Sun Z."/>
            <person name="Feng H."/>
            <person name="Wang Y."/>
            <person name="Chen Y."/>
            <person name="Liang X."/>
            <person name="Fu R."/>
            <person name="Li Q."/>
            <person name="Zhang J."/>
            <person name="Yu X."/>
            <person name="Xie Z."/>
            <person name="Ding L."/>
            <person name="Guan P."/>
            <person name="Tang J."/>
            <person name="Liang Y."/>
            <person name="Wang S."/>
            <person name="Deng Q."/>
            <person name="Li S."/>
            <person name="Zhu J."/>
            <person name="Wang L."/>
            <person name="Liu H."/>
            <person name="Li P."/>
        </authorList>
    </citation>
    <scope>NUCLEOTIDE SEQUENCE [LARGE SCALE GENOMIC DNA]</scope>
    <source>
        <strain evidence="2">AG-1 IA</strain>
    </source>
</reference>
<dbReference type="EMBL" id="AFRT01005506">
    <property type="protein sequence ID" value="ELU35727.1"/>
    <property type="molecule type" value="Genomic_DNA"/>
</dbReference>
<accession>L8WG83</accession>
<dbReference type="Proteomes" id="UP000011668">
    <property type="component" value="Unassembled WGS sequence"/>
</dbReference>
<protein>
    <submittedName>
        <fullName evidence="1">Uncharacterized protein</fullName>
    </submittedName>
</protein>
<name>L8WG83_THACA</name>
<comment type="caution">
    <text evidence="1">The sequence shown here is derived from an EMBL/GenBank/DDBJ whole genome shotgun (WGS) entry which is preliminary data.</text>
</comment>
<proteinExistence type="predicted"/>
<organism evidence="1 2">
    <name type="scientific">Thanatephorus cucumeris (strain AG1-IA)</name>
    <name type="common">Rice sheath blight fungus</name>
    <name type="synonym">Rhizoctonia solani</name>
    <dbReference type="NCBI Taxonomy" id="983506"/>
    <lineage>
        <taxon>Eukaryota</taxon>
        <taxon>Fungi</taxon>
        <taxon>Dikarya</taxon>
        <taxon>Basidiomycota</taxon>
        <taxon>Agaricomycotina</taxon>
        <taxon>Agaricomycetes</taxon>
        <taxon>Cantharellales</taxon>
        <taxon>Ceratobasidiaceae</taxon>
        <taxon>Rhizoctonia</taxon>
        <taxon>Rhizoctonia solani AG-1</taxon>
    </lineage>
</organism>
<gene>
    <name evidence="1" type="ORF">AG1IA_10243</name>
</gene>
<evidence type="ECO:0000313" key="2">
    <source>
        <dbReference type="Proteomes" id="UP000011668"/>
    </source>
</evidence>
<sequence>MSFLIWFSGSTSSRSNCVLMSFVPKSGSFPRTSHSADWNGMQYRASWYATVGTIRVTSRQSADVLVQKKLAARSFSVSSHLAKVHAMVVLPVPAIPLIQYTAFWSGADTQRSSSERMLTRVPSVHVRLLVDVESVELYVAFFSAFRSASLDFCSFS</sequence>